<dbReference type="EMBL" id="BK015323">
    <property type="protein sequence ID" value="DAE01373.1"/>
    <property type="molecule type" value="Genomic_DNA"/>
</dbReference>
<name>A0A8S5P402_9CAUD</name>
<evidence type="ECO:0000313" key="2">
    <source>
        <dbReference type="EMBL" id="DAE01373.1"/>
    </source>
</evidence>
<keyword evidence="1" id="KW-1133">Transmembrane helix</keyword>
<organism evidence="2">
    <name type="scientific">Siphoviridae sp. ctJcm18</name>
    <dbReference type="NCBI Taxonomy" id="2825433"/>
    <lineage>
        <taxon>Viruses</taxon>
        <taxon>Duplodnaviria</taxon>
        <taxon>Heunggongvirae</taxon>
        <taxon>Uroviricota</taxon>
        <taxon>Caudoviricetes</taxon>
    </lineage>
</organism>
<protein>
    <submittedName>
        <fullName evidence="2">Cytochrome B6-F complex subunit</fullName>
    </submittedName>
</protein>
<proteinExistence type="predicted"/>
<sequence length="63" mass="7112">MMGNQSQQSIMKGGRKNMMEAILIGSIIGSIIAITGVISITSMYIIYRCTRGKKSFLWYIRHI</sequence>
<feature type="transmembrane region" description="Helical" evidence="1">
    <location>
        <begin position="21"/>
        <end position="47"/>
    </location>
</feature>
<evidence type="ECO:0000256" key="1">
    <source>
        <dbReference type="SAM" id="Phobius"/>
    </source>
</evidence>
<keyword evidence="1" id="KW-0812">Transmembrane</keyword>
<accession>A0A8S5P402</accession>
<reference evidence="2" key="1">
    <citation type="journal article" date="2021" name="Proc. Natl. Acad. Sci. U.S.A.">
        <title>A Catalog of Tens of Thousands of Viruses from Human Metagenomes Reveals Hidden Associations with Chronic Diseases.</title>
        <authorList>
            <person name="Tisza M.J."/>
            <person name="Buck C.B."/>
        </authorList>
    </citation>
    <scope>NUCLEOTIDE SEQUENCE</scope>
    <source>
        <strain evidence="2">CtJcm18</strain>
    </source>
</reference>
<keyword evidence="1" id="KW-0472">Membrane</keyword>